<gene>
    <name evidence="2" type="ORF">CVS29_01440</name>
</gene>
<name>A0A2V3DXL2_9MICC</name>
<keyword evidence="3" id="KW-1185">Reference proteome</keyword>
<evidence type="ECO:0000256" key="1">
    <source>
        <dbReference type="NCBIfam" id="TIGR02228"/>
    </source>
</evidence>
<dbReference type="EMBL" id="QHLZ01000001">
    <property type="protein sequence ID" value="PXA69260.1"/>
    <property type="molecule type" value="Genomic_DNA"/>
</dbReference>
<accession>A0A2V3DXL2</accession>
<evidence type="ECO:0000313" key="2">
    <source>
        <dbReference type="EMBL" id="PXA69260.1"/>
    </source>
</evidence>
<dbReference type="GO" id="GO:0016020">
    <property type="term" value="C:membrane"/>
    <property type="evidence" value="ECO:0007669"/>
    <property type="project" value="UniProtKB-UniRule"/>
</dbReference>
<protein>
    <recommendedName>
        <fullName evidence="1">Signal peptidase I</fullName>
        <ecNumber evidence="1">3.4.21.89</ecNumber>
    </recommendedName>
</protein>
<dbReference type="OrthoDB" id="3178064at2"/>
<dbReference type="PANTHER" id="PTHR10806">
    <property type="entry name" value="SIGNAL PEPTIDASE COMPLEX CATALYTIC SUBUNIT SEC11"/>
    <property type="match status" value="1"/>
</dbReference>
<dbReference type="GO" id="GO:0009003">
    <property type="term" value="F:signal peptidase activity"/>
    <property type="evidence" value="ECO:0007669"/>
    <property type="project" value="UniProtKB-EC"/>
</dbReference>
<dbReference type="InterPro" id="IPR019533">
    <property type="entry name" value="Peptidase_S26"/>
</dbReference>
<dbReference type="GO" id="GO:0004252">
    <property type="term" value="F:serine-type endopeptidase activity"/>
    <property type="evidence" value="ECO:0007669"/>
    <property type="project" value="UniProtKB-UniRule"/>
</dbReference>
<dbReference type="GO" id="GO:0006465">
    <property type="term" value="P:signal peptide processing"/>
    <property type="evidence" value="ECO:0007669"/>
    <property type="project" value="UniProtKB-UniRule"/>
</dbReference>
<comment type="caution">
    <text evidence="2">The sequence shown here is derived from an EMBL/GenBank/DDBJ whole genome shotgun (WGS) entry which is preliminary data.</text>
</comment>
<dbReference type="RefSeq" id="WP_110104547.1">
    <property type="nucleotide sequence ID" value="NZ_JACBZZ010000001.1"/>
</dbReference>
<evidence type="ECO:0000313" key="3">
    <source>
        <dbReference type="Proteomes" id="UP000246303"/>
    </source>
</evidence>
<dbReference type="EC" id="3.4.21.89" evidence="1"/>
<sequence length="203" mass="21407">MSVISHSAIDLAPRNDAAAAEQGRPRVLPLVGQALSYVLLLTVAMAALAMIVIPLATGSQTYSVLTSSMAPKYAPGTFLVVKPTPFEALRVGDVITYQIESGMPGVISHRIISIGASQSGEREVRTQGDNNSLPDPNPVLGVQVKGKLFYAIPVVGFIANSVGQERESIIPILAAAFIGFGALSMVRGALEKKRSGRNSRHSQ</sequence>
<dbReference type="PANTHER" id="PTHR10806:SF6">
    <property type="entry name" value="SIGNAL PEPTIDASE COMPLEX CATALYTIC SUBUNIT SEC11"/>
    <property type="match status" value="1"/>
</dbReference>
<organism evidence="2 3">
    <name type="scientific">Arthrobacter psychrochitiniphilus</name>
    <dbReference type="NCBI Taxonomy" id="291045"/>
    <lineage>
        <taxon>Bacteria</taxon>
        <taxon>Bacillati</taxon>
        <taxon>Actinomycetota</taxon>
        <taxon>Actinomycetes</taxon>
        <taxon>Micrococcales</taxon>
        <taxon>Micrococcaceae</taxon>
        <taxon>Arthrobacter</taxon>
    </lineage>
</organism>
<dbReference type="AlphaFoldDB" id="A0A2V3DXL2"/>
<dbReference type="CDD" id="cd06530">
    <property type="entry name" value="S26_SPase_I"/>
    <property type="match status" value="1"/>
</dbReference>
<dbReference type="Proteomes" id="UP000246303">
    <property type="component" value="Unassembled WGS sequence"/>
</dbReference>
<proteinExistence type="predicted"/>
<reference evidence="2 3" key="1">
    <citation type="submission" date="2018-05" db="EMBL/GenBank/DDBJ databases">
        <title>Genetic diversity of glacier-inhabiting Cryobacterium bacteria in China and description of Cryobacterium mengkeensis sp. nov. and Arthrobacter glacialis sp. nov.</title>
        <authorList>
            <person name="Liu Q."/>
            <person name="Xin Y.-H."/>
        </authorList>
    </citation>
    <scope>NUCLEOTIDE SEQUENCE [LARGE SCALE GENOMIC DNA]</scope>
    <source>
        <strain evidence="2 3">GP3</strain>
    </source>
</reference>
<dbReference type="NCBIfam" id="TIGR02228">
    <property type="entry name" value="sigpep_I_arch"/>
    <property type="match status" value="1"/>
</dbReference>
<dbReference type="InterPro" id="IPR001733">
    <property type="entry name" value="Peptidase_S26B"/>
</dbReference>